<name>A0AA39YR17_9PEZI</name>
<dbReference type="Pfam" id="PF00010">
    <property type="entry name" value="HLH"/>
    <property type="match status" value="1"/>
</dbReference>
<dbReference type="InterPro" id="IPR036638">
    <property type="entry name" value="HLH_DNA-bd_sf"/>
</dbReference>
<dbReference type="SMART" id="SM00353">
    <property type="entry name" value="HLH"/>
    <property type="match status" value="1"/>
</dbReference>
<evidence type="ECO:0000313" key="5">
    <source>
        <dbReference type="Proteomes" id="UP001174936"/>
    </source>
</evidence>
<feature type="coiled-coil region" evidence="1">
    <location>
        <begin position="330"/>
        <end position="357"/>
    </location>
</feature>
<protein>
    <recommendedName>
        <fullName evidence="3">BHLH domain-containing protein</fullName>
    </recommendedName>
</protein>
<dbReference type="InterPro" id="IPR052099">
    <property type="entry name" value="Regulatory_TF_Diverse"/>
</dbReference>
<organism evidence="4 5">
    <name type="scientific">Cercophora newfieldiana</name>
    <dbReference type="NCBI Taxonomy" id="92897"/>
    <lineage>
        <taxon>Eukaryota</taxon>
        <taxon>Fungi</taxon>
        <taxon>Dikarya</taxon>
        <taxon>Ascomycota</taxon>
        <taxon>Pezizomycotina</taxon>
        <taxon>Sordariomycetes</taxon>
        <taxon>Sordariomycetidae</taxon>
        <taxon>Sordariales</taxon>
        <taxon>Lasiosphaeriaceae</taxon>
        <taxon>Cercophora</taxon>
    </lineage>
</organism>
<dbReference type="AlphaFoldDB" id="A0AA39YR17"/>
<feature type="region of interest" description="Disordered" evidence="2">
    <location>
        <begin position="160"/>
        <end position="281"/>
    </location>
</feature>
<reference evidence="4" key="1">
    <citation type="submission" date="2023-06" db="EMBL/GenBank/DDBJ databases">
        <title>Genome-scale phylogeny and comparative genomics of the fungal order Sordariales.</title>
        <authorList>
            <consortium name="Lawrence Berkeley National Laboratory"/>
            <person name="Hensen N."/>
            <person name="Bonometti L."/>
            <person name="Westerberg I."/>
            <person name="Brannstrom I.O."/>
            <person name="Guillou S."/>
            <person name="Cros-Aarteil S."/>
            <person name="Calhoun S."/>
            <person name="Haridas S."/>
            <person name="Kuo A."/>
            <person name="Mondo S."/>
            <person name="Pangilinan J."/>
            <person name="Riley R."/>
            <person name="Labutti K."/>
            <person name="Andreopoulos B."/>
            <person name="Lipzen A."/>
            <person name="Chen C."/>
            <person name="Yanf M."/>
            <person name="Daum C."/>
            <person name="Ng V."/>
            <person name="Clum A."/>
            <person name="Steindorff A."/>
            <person name="Ohm R."/>
            <person name="Martin F."/>
            <person name="Silar P."/>
            <person name="Natvig D."/>
            <person name="Lalanne C."/>
            <person name="Gautier V."/>
            <person name="Ament-Velasquez S.L."/>
            <person name="Kruys A."/>
            <person name="Hutchinson M.I."/>
            <person name="Powell A.J."/>
            <person name="Barry K."/>
            <person name="Miller A.N."/>
            <person name="Grigoriev I.V."/>
            <person name="Debuchy R."/>
            <person name="Gladieux P."/>
            <person name="Thoren M.H."/>
            <person name="Johannesson H."/>
        </authorList>
    </citation>
    <scope>NUCLEOTIDE SEQUENCE</scope>
    <source>
        <strain evidence="4">SMH2532-1</strain>
    </source>
</reference>
<dbReference type="PANTHER" id="PTHR47336">
    <property type="entry name" value="TRANSCRIPTION FACTOR HMS1-RELATED"/>
    <property type="match status" value="1"/>
</dbReference>
<feature type="domain" description="BHLH" evidence="3">
    <location>
        <begin position="272"/>
        <end position="340"/>
    </location>
</feature>
<proteinExistence type="predicted"/>
<accession>A0AA39YR17</accession>
<feature type="region of interest" description="Disordered" evidence="2">
    <location>
        <begin position="305"/>
        <end position="327"/>
    </location>
</feature>
<dbReference type="CDD" id="cd11395">
    <property type="entry name" value="bHLHzip_SREBP_like"/>
    <property type="match status" value="1"/>
</dbReference>
<dbReference type="SUPFAM" id="SSF47459">
    <property type="entry name" value="HLH, helix-loop-helix DNA-binding domain"/>
    <property type="match status" value="1"/>
</dbReference>
<dbReference type="Gene3D" id="4.10.280.10">
    <property type="entry name" value="Helix-loop-helix DNA-binding domain"/>
    <property type="match status" value="1"/>
</dbReference>
<dbReference type="PANTHER" id="PTHR47336:SF4">
    <property type="entry name" value="BHLH TRANSCRIPTION FACTOR (EUROFUNG)"/>
    <property type="match status" value="1"/>
</dbReference>
<evidence type="ECO:0000256" key="2">
    <source>
        <dbReference type="SAM" id="MobiDB-lite"/>
    </source>
</evidence>
<dbReference type="GO" id="GO:0046983">
    <property type="term" value="F:protein dimerization activity"/>
    <property type="evidence" value="ECO:0007669"/>
    <property type="project" value="InterPro"/>
</dbReference>
<keyword evidence="1" id="KW-0175">Coiled coil</keyword>
<dbReference type="InterPro" id="IPR011598">
    <property type="entry name" value="bHLH_dom"/>
</dbReference>
<feature type="compositionally biased region" description="Basic residues" evidence="2">
    <location>
        <begin position="223"/>
        <end position="234"/>
    </location>
</feature>
<keyword evidence="5" id="KW-1185">Reference proteome</keyword>
<dbReference type="Proteomes" id="UP001174936">
    <property type="component" value="Unassembled WGS sequence"/>
</dbReference>
<evidence type="ECO:0000313" key="4">
    <source>
        <dbReference type="EMBL" id="KAK0657054.1"/>
    </source>
</evidence>
<dbReference type="PROSITE" id="PS50888">
    <property type="entry name" value="BHLH"/>
    <property type="match status" value="1"/>
</dbReference>
<evidence type="ECO:0000259" key="3">
    <source>
        <dbReference type="PROSITE" id="PS50888"/>
    </source>
</evidence>
<evidence type="ECO:0000256" key="1">
    <source>
        <dbReference type="SAM" id="Coils"/>
    </source>
</evidence>
<sequence length="366" mass="39424">MADRCKTLVGDFLGYPTSTMFDHTAFPTTLVDSSQSPVLCFDGSSLGFVESTEVFAFGGQSSGLQSPTVTDPTGFTGYGVCSSPLDSLWSRSTATTPSEDVFAGYFPVTREPCHGTGLAYPFVVGGMNWLGPPLVHPDAVDSGPPSADHSSSRHLLGARFSDQPAANTHHATKDETPLTKRDFRLEGGSWDEAPVESVSGPPTIEEDVSAKRTSVAHSAAPPRGKKPKSRKFSAKKGMQDNASAGPSLRTAARRHKRAESTSKPGESVQAQRARASHNQVEKEYRTRLHGHFEQLLKVLPDEDDLIGEGQSESAGGGSGRHKRLSKAEVLQKARLHIRDLEEDIKRQRREVSGLQRGFEQGVAGSQ</sequence>
<feature type="compositionally biased region" description="Polar residues" evidence="2">
    <location>
        <begin position="261"/>
        <end position="270"/>
    </location>
</feature>
<dbReference type="EMBL" id="JAULSV010000001">
    <property type="protein sequence ID" value="KAK0657054.1"/>
    <property type="molecule type" value="Genomic_DNA"/>
</dbReference>
<gene>
    <name evidence="4" type="ORF">B0T16DRAFT_51045</name>
</gene>
<feature type="compositionally biased region" description="Basic and acidic residues" evidence="2">
    <location>
        <begin position="171"/>
        <end position="185"/>
    </location>
</feature>
<comment type="caution">
    <text evidence="4">The sequence shown here is derived from an EMBL/GenBank/DDBJ whole genome shotgun (WGS) entry which is preliminary data.</text>
</comment>